<organism evidence="1">
    <name type="scientific">Nymphaea colorata</name>
    <name type="common">pocket water lily</name>
    <dbReference type="NCBI Taxonomy" id="210225"/>
    <lineage>
        <taxon>Eukaryota</taxon>
        <taxon>Viridiplantae</taxon>
        <taxon>Streptophyta</taxon>
        <taxon>Embryophyta</taxon>
        <taxon>Tracheophyta</taxon>
        <taxon>Spermatophyta</taxon>
        <taxon>Magnoliopsida</taxon>
        <taxon>Nymphaeales</taxon>
        <taxon>Nymphaeaceae</taxon>
        <taxon>Nymphaea</taxon>
    </lineage>
</organism>
<accession>A0A5K0YHM0</accession>
<proteinExistence type="predicted"/>
<name>A0A5K0YHM0_9MAGN</name>
<protein>
    <submittedName>
        <fullName evidence="1">Uncharacterized protein</fullName>
    </submittedName>
</protein>
<sequence>MWLKKFKPITRKSLAVYFLVDPVGAQVL</sequence>
<dbReference type="AlphaFoldDB" id="A0A5K0YHM0"/>
<reference evidence="1" key="1">
    <citation type="submission" date="2019-09" db="EMBL/GenBank/DDBJ databases">
        <authorList>
            <person name="Zhang L."/>
        </authorList>
    </citation>
    <scope>NUCLEOTIDE SEQUENCE</scope>
</reference>
<dbReference type="EMBL" id="LR721777">
    <property type="protein sequence ID" value="VVV76777.1"/>
    <property type="molecule type" value="Genomic_DNA"/>
</dbReference>
<gene>
    <name evidence="1" type="ORF">NYM_LOCUS8019</name>
</gene>
<evidence type="ECO:0000313" key="1">
    <source>
        <dbReference type="EMBL" id="VVV76777.1"/>
    </source>
</evidence>